<dbReference type="RefSeq" id="XP_033687170.1">
    <property type="nucleotide sequence ID" value="XM_033821148.1"/>
</dbReference>
<evidence type="ECO:0000313" key="2">
    <source>
        <dbReference type="Proteomes" id="UP000800094"/>
    </source>
</evidence>
<protein>
    <submittedName>
        <fullName evidence="1">Uncharacterized protein</fullName>
    </submittedName>
</protein>
<organism evidence="1 2">
    <name type="scientific">Trematosphaeria pertusa</name>
    <dbReference type="NCBI Taxonomy" id="390896"/>
    <lineage>
        <taxon>Eukaryota</taxon>
        <taxon>Fungi</taxon>
        <taxon>Dikarya</taxon>
        <taxon>Ascomycota</taxon>
        <taxon>Pezizomycotina</taxon>
        <taxon>Dothideomycetes</taxon>
        <taxon>Pleosporomycetidae</taxon>
        <taxon>Pleosporales</taxon>
        <taxon>Massarineae</taxon>
        <taxon>Trematosphaeriaceae</taxon>
        <taxon>Trematosphaeria</taxon>
    </lineage>
</organism>
<gene>
    <name evidence="1" type="ORF">BU26DRAFT_252258</name>
</gene>
<dbReference type="Proteomes" id="UP000800094">
    <property type="component" value="Unassembled WGS sequence"/>
</dbReference>
<accession>A0A6A6IP40</accession>
<dbReference type="GeneID" id="54574478"/>
<dbReference type="AlphaFoldDB" id="A0A6A6IP40"/>
<name>A0A6A6IP40_9PLEO</name>
<sequence>MTQQVMTGAGGTKKARRYVPTSLRVNRATSQGHVERNSHHRCSTESIPVTSSVPCRLLRKSNTSALPLSLIRPSRPPVSNQGLLSPHLGILSLPRAHRPFALLHAPCRRPAAPAARWTNSWSSTMTLTKRSVCFWSSIPARTTYKTGAPTRATGE</sequence>
<keyword evidence="2" id="KW-1185">Reference proteome</keyword>
<evidence type="ECO:0000313" key="1">
    <source>
        <dbReference type="EMBL" id="KAF2252166.1"/>
    </source>
</evidence>
<reference evidence="1" key="1">
    <citation type="journal article" date="2020" name="Stud. Mycol.">
        <title>101 Dothideomycetes genomes: a test case for predicting lifestyles and emergence of pathogens.</title>
        <authorList>
            <person name="Haridas S."/>
            <person name="Albert R."/>
            <person name="Binder M."/>
            <person name="Bloem J."/>
            <person name="Labutti K."/>
            <person name="Salamov A."/>
            <person name="Andreopoulos B."/>
            <person name="Baker S."/>
            <person name="Barry K."/>
            <person name="Bills G."/>
            <person name="Bluhm B."/>
            <person name="Cannon C."/>
            <person name="Castanera R."/>
            <person name="Culley D."/>
            <person name="Daum C."/>
            <person name="Ezra D."/>
            <person name="Gonzalez J."/>
            <person name="Henrissat B."/>
            <person name="Kuo A."/>
            <person name="Liang C."/>
            <person name="Lipzen A."/>
            <person name="Lutzoni F."/>
            <person name="Magnuson J."/>
            <person name="Mondo S."/>
            <person name="Nolan M."/>
            <person name="Ohm R."/>
            <person name="Pangilinan J."/>
            <person name="Park H.-J."/>
            <person name="Ramirez L."/>
            <person name="Alfaro M."/>
            <person name="Sun H."/>
            <person name="Tritt A."/>
            <person name="Yoshinaga Y."/>
            <person name="Zwiers L.-H."/>
            <person name="Turgeon B."/>
            <person name="Goodwin S."/>
            <person name="Spatafora J."/>
            <person name="Crous P."/>
            <person name="Grigoriev I."/>
        </authorList>
    </citation>
    <scope>NUCLEOTIDE SEQUENCE</scope>
    <source>
        <strain evidence="1">CBS 122368</strain>
    </source>
</reference>
<dbReference type="EMBL" id="ML987192">
    <property type="protein sequence ID" value="KAF2252166.1"/>
    <property type="molecule type" value="Genomic_DNA"/>
</dbReference>
<proteinExistence type="predicted"/>